<dbReference type="GO" id="GO:0030425">
    <property type="term" value="C:dendrite"/>
    <property type="evidence" value="ECO:0007669"/>
    <property type="project" value="TreeGrafter"/>
</dbReference>
<dbReference type="GO" id="GO:0007165">
    <property type="term" value="P:signal transduction"/>
    <property type="evidence" value="ECO:0007669"/>
    <property type="project" value="UniProtKB-KW"/>
</dbReference>
<evidence type="ECO:0000256" key="1">
    <source>
        <dbReference type="ARBA" id="ARBA00004651"/>
    </source>
</evidence>
<organism evidence="9">
    <name type="scientific">Lygus hesperus</name>
    <name type="common">Western plant bug</name>
    <dbReference type="NCBI Taxonomy" id="30085"/>
    <lineage>
        <taxon>Eukaryota</taxon>
        <taxon>Metazoa</taxon>
        <taxon>Ecdysozoa</taxon>
        <taxon>Arthropoda</taxon>
        <taxon>Hexapoda</taxon>
        <taxon>Insecta</taxon>
        <taxon>Pterygota</taxon>
        <taxon>Neoptera</taxon>
        <taxon>Paraneoptera</taxon>
        <taxon>Hemiptera</taxon>
        <taxon>Heteroptera</taxon>
        <taxon>Panheteroptera</taxon>
        <taxon>Cimicomorpha</taxon>
        <taxon>Miridae</taxon>
        <taxon>Mirini</taxon>
        <taxon>Lygus</taxon>
    </lineage>
</organism>
<feature type="transmembrane region" description="Helical" evidence="8">
    <location>
        <begin position="206"/>
        <end position="229"/>
    </location>
</feature>
<comment type="caution">
    <text evidence="8">Lacks conserved residue(s) required for the propagation of feature annotation.</text>
</comment>
<sequence length="432" mass="48614">MVVTKHVSEWGIVPNKKKTHPATPKQVKYPLDFKHGGLTLDAKKRHPFFDEFRELIYALLLFGRFPFYKDAHGNVKYSMFSLGGLYWVVWYCTIMYAASGVLIESFAKLFAAARFDSAIGQARNVIIIVNIILLPLSHLGEWQKLARYINEWDEFLVTYKYMTGNDLKIKLKAYVYTVLTVIPATSLLATYAEQETMVIRNVLHRILYIMLFSGTSFVSMFWIMSHVVVQRIAVYLKSEILKLGANSKSRSYISAIEVHRLRYLWARATSLLHKSGECLGLSMMIISLTNAAGFVIAAYGVIVGVMEFNQVAIAHHSVNVIAGIAYIFAGTESGYQSTQKMGDEIMAALSAIDLSGINEVTFREINMFLQIMSLNPPIVTCAGVVTISRSFLTSVFSNTVTYLIVLLQFKTSDVEFKCNNETLTSFLQKPAD</sequence>
<evidence type="ECO:0000256" key="4">
    <source>
        <dbReference type="ARBA" id="ARBA00022989"/>
    </source>
</evidence>
<evidence type="ECO:0000313" key="9">
    <source>
        <dbReference type="EMBL" id="JAG27177.1"/>
    </source>
</evidence>
<evidence type="ECO:0000256" key="7">
    <source>
        <dbReference type="ARBA" id="ARBA00023224"/>
    </source>
</evidence>
<feature type="transmembrane region" description="Helical" evidence="8">
    <location>
        <begin position="88"/>
        <end position="110"/>
    </location>
</feature>
<keyword evidence="6 8" id="KW-0675">Receptor</keyword>
<evidence type="ECO:0000256" key="8">
    <source>
        <dbReference type="RuleBase" id="RU363108"/>
    </source>
</evidence>
<dbReference type="InterPro" id="IPR013604">
    <property type="entry name" value="7TM_chemorcpt"/>
</dbReference>
<proteinExistence type="inferred from homology"/>
<protein>
    <recommendedName>
        <fullName evidence="8">Gustatory receptor</fullName>
    </recommendedName>
</protein>
<keyword evidence="4 8" id="KW-1133">Transmembrane helix</keyword>
<keyword evidence="5 8" id="KW-0472">Membrane</keyword>
<feature type="transmembrane region" description="Helical" evidence="8">
    <location>
        <begin position="279"/>
        <end position="302"/>
    </location>
</feature>
<reference evidence="9" key="2">
    <citation type="submission" date="2014-07" db="EMBL/GenBank/DDBJ databases">
        <authorList>
            <person name="Hull J."/>
        </authorList>
    </citation>
    <scope>NUCLEOTIDE SEQUENCE</scope>
</reference>
<accession>A0A0A9Y2B4</accession>
<dbReference type="AlphaFoldDB" id="A0A0A9Y2B4"/>
<dbReference type="EMBL" id="GDHC01008744">
    <property type="protein sequence ID" value="JAQ09885.1"/>
    <property type="molecule type" value="Transcribed_RNA"/>
</dbReference>
<dbReference type="PANTHER" id="PTHR21143">
    <property type="entry name" value="INVERTEBRATE GUSTATORY RECEPTOR"/>
    <property type="match status" value="1"/>
</dbReference>
<evidence type="ECO:0000256" key="2">
    <source>
        <dbReference type="ARBA" id="ARBA00022475"/>
    </source>
</evidence>
<evidence type="ECO:0000256" key="3">
    <source>
        <dbReference type="ARBA" id="ARBA00022692"/>
    </source>
</evidence>
<dbReference type="PANTHER" id="PTHR21143:SF121">
    <property type="entry name" value="GUSTATORY AND ODORANT RECEPTOR 21A"/>
    <property type="match status" value="1"/>
</dbReference>
<dbReference type="GO" id="GO:0043025">
    <property type="term" value="C:neuronal cell body"/>
    <property type="evidence" value="ECO:0007669"/>
    <property type="project" value="TreeGrafter"/>
</dbReference>
<dbReference type="GO" id="GO:0005886">
    <property type="term" value="C:plasma membrane"/>
    <property type="evidence" value="ECO:0007669"/>
    <property type="project" value="UniProtKB-SubCell"/>
</dbReference>
<gene>
    <name evidence="9" type="primary">Gr63a_0</name>
    <name evidence="11" type="synonym">Gr63a_2</name>
    <name evidence="9" type="ORF">CM83_15956</name>
    <name evidence="10" type="ORF">g.74460</name>
    <name evidence="11" type="ORF">g.74462</name>
</gene>
<evidence type="ECO:0000256" key="6">
    <source>
        <dbReference type="ARBA" id="ARBA00023170"/>
    </source>
</evidence>
<keyword evidence="2 8" id="KW-1003">Cell membrane</keyword>
<dbReference type="EMBL" id="GBHO01016427">
    <property type="protein sequence ID" value="JAG27177.1"/>
    <property type="molecule type" value="Transcribed_RNA"/>
</dbReference>
<evidence type="ECO:0000313" key="10">
    <source>
        <dbReference type="EMBL" id="JAP96695.1"/>
    </source>
</evidence>
<feature type="transmembrane region" description="Helical" evidence="8">
    <location>
        <begin position="122"/>
        <end position="140"/>
    </location>
</feature>
<evidence type="ECO:0000313" key="11">
    <source>
        <dbReference type="EMBL" id="JAQ09885.1"/>
    </source>
</evidence>
<dbReference type="EMBL" id="GDHC01021933">
    <property type="protein sequence ID" value="JAP96695.1"/>
    <property type="molecule type" value="Transcribed_RNA"/>
</dbReference>
<reference evidence="10" key="3">
    <citation type="journal article" date="2016" name="Gigascience">
        <title>De novo construction of an expanded transcriptome assembly for the western tarnished plant bug, Lygus hesperus.</title>
        <authorList>
            <person name="Tassone E.E."/>
            <person name="Geib S.M."/>
            <person name="Hall B."/>
            <person name="Fabrick J.A."/>
            <person name="Brent C.S."/>
            <person name="Hull J.J."/>
        </authorList>
    </citation>
    <scope>NUCLEOTIDE SEQUENCE</scope>
</reference>
<comment type="function">
    <text evidence="8">Gustatory receptor which mediates acceptance or avoidance behavior, depending on its substrates.</text>
</comment>
<reference evidence="9" key="1">
    <citation type="journal article" date="2014" name="PLoS ONE">
        <title>Transcriptome-Based Identification of ABC Transporters in the Western Tarnished Plant Bug Lygus hesperus.</title>
        <authorList>
            <person name="Hull J.J."/>
            <person name="Chaney K."/>
            <person name="Geib S.M."/>
            <person name="Fabrick J.A."/>
            <person name="Brent C.S."/>
            <person name="Walsh D."/>
            <person name="Lavine L.C."/>
        </authorList>
    </citation>
    <scope>NUCLEOTIDE SEQUENCE</scope>
</reference>
<keyword evidence="7 8" id="KW-0807">Transducer</keyword>
<dbReference type="Pfam" id="PF08395">
    <property type="entry name" value="7tm_7"/>
    <property type="match status" value="1"/>
</dbReference>
<dbReference type="GO" id="GO:0050909">
    <property type="term" value="P:sensory perception of taste"/>
    <property type="evidence" value="ECO:0007669"/>
    <property type="project" value="InterPro"/>
</dbReference>
<keyword evidence="3 8" id="KW-0812">Transmembrane</keyword>
<comment type="similarity">
    <text evidence="8">Belongs to the insect chemoreceptor superfamily. Gustatory receptor (GR) family.</text>
</comment>
<feature type="transmembrane region" description="Helical" evidence="8">
    <location>
        <begin position="173"/>
        <end position="194"/>
    </location>
</feature>
<dbReference type="GO" id="GO:0030424">
    <property type="term" value="C:axon"/>
    <property type="evidence" value="ECO:0007669"/>
    <property type="project" value="TreeGrafter"/>
</dbReference>
<name>A0A0A9Y2B4_LYGHE</name>
<evidence type="ECO:0000256" key="5">
    <source>
        <dbReference type="ARBA" id="ARBA00023136"/>
    </source>
</evidence>
<comment type="subcellular location">
    <subcellularLocation>
        <location evidence="1 8">Cell membrane</location>
        <topology evidence="1 8">Multi-pass membrane protein</topology>
    </subcellularLocation>
</comment>